<evidence type="ECO:0000313" key="3">
    <source>
        <dbReference type="EMBL" id="CAL8113427.1"/>
    </source>
</evidence>
<protein>
    <submittedName>
        <fullName evidence="3">Uncharacterized protein</fullName>
    </submittedName>
</protein>
<proteinExistence type="predicted"/>
<dbReference type="EMBL" id="CAXLJM020000049">
    <property type="protein sequence ID" value="CAL8113427.1"/>
    <property type="molecule type" value="Genomic_DNA"/>
</dbReference>
<evidence type="ECO:0000256" key="2">
    <source>
        <dbReference type="SAM" id="Phobius"/>
    </source>
</evidence>
<name>A0ABP1R0S6_9HEXA</name>
<dbReference type="Proteomes" id="UP001642540">
    <property type="component" value="Unassembled WGS sequence"/>
</dbReference>
<keyword evidence="4" id="KW-1185">Reference proteome</keyword>
<feature type="transmembrane region" description="Helical" evidence="2">
    <location>
        <begin position="32"/>
        <end position="54"/>
    </location>
</feature>
<keyword evidence="2" id="KW-1133">Transmembrane helix</keyword>
<reference evidence="3 4" key="1">
    <citation type="submission" date="2024-08" db="EMBL/GenBank/DDBJ databases">
        <authorList>
            <person name="Cucini C."/>
            <person name="Frati F."/>
        </authorList>
    </citation>
    <scope>NUCLEOTIDE SEQUENCE [LARGE SCALE GENOMIC DNA]</scope>
</reference>
<sequence length="520" mass="58684">MSDSPDVFINHSNRSGKLYILLYRCRESCKSIWITAVLIGVVVIVGVLNASIHFGSEVKASDFNFKEPLTASNLVESRNRTRFEFTTGRLIYGPVYVTDTHWNEHTQFPTPEDFKYLAVDPLAILEVEINSATLNASCLSTYIQNFYNLRSVKLKNVLIVGQFSRVYLPKLRKFYLEQVLNSNEKLTDYKERRGLKSLLFFEKSATQSWSLTRDFASLGIELEVFIDGSKVLVASKPKSEIALTMTYCNEFLNNIPWPYDNLVLGNCSVSKRNIPTNIKSLLMGNVGIVDGTLEDVLKSMTQIQSFSGSIPNLTIHLSNLPSSLTFLCLTGIILEYDDDESSPPSSSTKVRRTIKQVAFGGDNLGASVISQFDKIFPEVEIVGIFGMGNKSYQLLHNVLKTKAKQIVIEFFPREYHPKAPAAQNVEEYLQKIGVESQYKNFILRTVEDDPENRIGGEISESESYFYRFIMLGWSKIDSFQKFRRVIQQGKVGEDSVQIAKKNGTDDGVHGEKWPLVTPQG</sequence>
<gene>
    <name evidence="3" type="ORF">ODALV1_LOCUS16012</name>
</gene>
<keyword evidence="2" id="KW-0812">Transmembrane</keyword>
<keyword evidence="2" id="KW-0472">Membrane</keyword>
<comment type="caution">
    <text evidence="3">The sequence shown here is derived from an EMBL/GenBank/DDBJ whole genome shotgun (WGS) entry which is preliminary data.</text>
</comment>
<organism evidence="3 4">
    <name type="scientific">Orchesella dallaii</name>
    <dbReference type="NCBI Taxonomy" id="48710"/>
    <lineage>
        <taxon>Eukaryota</taxon>
        <taxon>Metazoa</taxon>
        <taxon>Ecdysozoa</taxon>
        <taxon>Arthropoda</taxon>
        <taxon>Hexapoda</taxon>
        <taxon>Collembola</taxon>
        <taxon>Entomobryomorpha</taxon>
        <taxon>Entomobryoidea</taxon>
        <taxon>Orchesellidae</taxon>
        <taxon>Orchesellinae</taxon>
        <taxon>Orchesella</taxon>
    </lineage>
</organism>
<accession>A0ABP1R0S6</accession>
<feature type="compositionally biased region" description="Basic and acidic residues" evidence="1">
    <location>
        <begin position="502"/>
        <end position="512"/>
    </location>
</feature>
<feature type="region of interest" description="Disordered" evidence="1">
    <location>
        <begin position="500"/>
        <end position="520"/>
    </location>
</feature>
<evidence type="ECO:0000313" key="4">
    <source>
        <dbReference type="Proteomes" id="UP001642540"/>
    </source>
</evidence>
<evidence type="ECO:0000256" key="1">
    <source>
        <dbReference type="SAM" id="MobiDB-lite"/>
    </source>
</evidence>